<feature type="compositionally biased region" description="Basic residues" evidence="1">
    <location>
        <begin position="32"/>
        <end position="73"/>
    </location>
</feature>
<dbReference type="AlphaFoldDB" id="A0A6J4NIF6"/>
<dbReference type="EC" id="2.4.2.17" evidence="2"/>
<keyword evidence="2" id="KW-0808">Transferase</keyword>
<feature type="compositionally biased region" description="Basic residues" evidence="1">
    <location>
        <begin position="215"/>
        <end position="228"/>
    </location>
</feature>
<evidence type="ECO:0000313" key="2">
    <source>
        <dbReference type="EMBL" id="CAA9388641.1"/>
    </source>
</evidence>
<protein>
    <submittedName>
        <fullName evidence="2">ATP phosphoribosyltransferase &gt; HisGl</fullName>
        <ecNumber evidence="2">2.4.2.17</ecNumber>
    </submittedName>
</protein>
<feature type="compositionally biased region" description="Gly residues" evidence="1">
    <location>
        <begin position="239"/>
        <end position="253"/>
    </location>
</feature>
<feature type="compositionally biased region" description="Basic and acidic residues" evidence="1">
    <location>
        <begin position="204"/>
        <end position="214"/>
    </location>
</feature>
<feature type="non-terminal residue" evidence="2">
    <location>
        <position position="1"/>
    </location>
</feature>
<gene>
    <name evidence="2" type="ORF">AVDCRST_MAG32-2164</name>
</gene>
<name>A0A6J4NIF6_9ACTN</name>
<feature type="region of interest" description="Disordered" evidence="1">
    <location>
        <begin position="105"/>
        <end position="256"/>
    </location>
</feature>
<sequence length="281" mass="31459">DDPHRPAQQGLAVRGRLRDPPRGGLPPAPRHQGARARRRRQRRRVLLPAPPRHRPLRRRGHARRRRDRSRPAARLRGQGRGGHEPGLRPVPLPLRRSGRALLLARGAGRAADRDVVRRGGRGLPLPPRDRRDRDAARRSRRDEHPARGRRRHRRRRRDRVHPASGRARRVRRGDPRLRGGAHHPRRRGARGVRGVPASHRGGPRRTELRDDGLRHRGVQPRRRDRSRTRPGGPDDLAAGQGGLGRRAGDGAAGGVPAADGRALVARCACHPADRHPCLPPL</sequence>
<feature type="compositionally biased region" description="Low complexity" evidence="1">
    <location>
        <begin position="229"/>
        <end position="238"/>
    </location>
</feature>
<feature type="compositionally biased region" description="Basic and acidic residues" evidence="1">
    <location>
        <begin position="127"/>
        <end position="146"/>
    </location>
</feature>
<proteinExistence type="predicted"/>
<feature type="non-terminal residue" evidence="2">
    <location>
        <position position="281"/>
    </location>
</feature>
<feature type="compositionally biased region" description="Basic residues" evidence="1">
    <location>
        <begin position="147"/>
        <end position="159"/>
    </location>
</feature>
<dbReference type="GO" id="GO:0003879">
    <property type="term" value="F:ATP phosphoribosyltransferase activity"/>
    <property type="evidence" value="ECO:0007669"/>
    <property type="project" value="UniProtKB-EC"/>
</dbReference>
<feature type="region of interest" description="Disordered" evidence="1">
    <location>
        <begin position="1"/>
        <end position="93"/>
    </location>
</feature>
<dbReference type="EMBL" id="CADCUM010000088">
    <property type="protein sequence ID" value="CAA9388641.1"/>
    <property type="molecule type" value="Genomic_DNA"/>
</dbReference>
<feature type="compositionally biased region" description="Basic residues" evidence="1">
    <location>
        <begin position="179"/>
        <end position="190"/>
    </location>
</feature>
<evidence type="ECO:0000256" key="1">
    <source>
        <dbReference type="SAM" id="MobiDB-lite"/>
    </source>
</evidence>
<accession>A0A6J4NIF6</accession>
<organism evidence="2">
    <name type="scientific">uncultured Nocardioides sp</name>
    <dbReference type="NCBI Taxonomy" id="198441"/>
    <lineage>
        <taxon>Bacteria</taxon>
        <taxon>Bacillati</taxon>
        <taxon>Actinomycetota</taxon>
        <taxon>Actinomycetes</taxon>
        <taxon>Propionibacteriales</taxon>
        <taxon>Nocardioidaceae</taxon>
        <taxon>Nocardioides</taxon>
        <taxon>environmental samples</taxon>
    </lineage>
</organism>
<reference evidence="2" key="1">
    <citation type="submission" date="2020-02" db="EMBL/GenBank/DDBJ databases">
        <authorList>
            <person name="Meier V. D."/>
        </authorList>
    </citation>
    <scope>NUCLEOTIDE SEQUENCE</scope>
    <source>
        <strain evidence="2">AVDCRST_MAG32</strain>
    </source>
</reference>
<keyword evidence="2" id="KW-0328">Glycosyltransferase</keyword>